<dbReference type="OrthoDB" id="10272196at2759"/>
<gene>
    <name evidence="1" type="ORF">Pfra01_001765700</name>
</gene>
<reference evidence="1" key="1">
    <citation type="submission" date="2023-04" db="EMBL/GenBank/DDBJ databases">
        <title>Phytophthora fragariaefolia NBRC 109709.</title>
        <authorList>
            <person name="Ichikawa N."/>
            <person name="Sato H."/>
            <person name="Tonouchi N."/>
        </authorList>
    </citation>
    <scope>NUCLEOTIDE SEQUENCE</scope>
    <source>
        <strain evidence="1">NBRC 109709</strain>
    </source>
</reference>
<evidence type="ECO:0000313" key="1">
    <source>
        <dbReference type="EMBL" id="GMF47133.1"/>
    </source>
</evidence>
<organism evidence="1 2">
    <name type="scientific">Phytophthora fragariaefolia</name>
    <dbReference type="NCBI Taxonomy" id="1490495"/>
    <lineage>
        <taxon>Eukaryota</taxon>
        <taxon>Sar</taxon>
        <taxon>Stramenopiles</taxon>
        <taxon>Oomycota</taxon>
        <taxon>Peronosporomycetes</taxon>
        <taxon>Peronosporales</taxon>
        <taxon>Peronosporaceae</taxon>
        <taxon>Phytophthora</taxon>
    </lineage>
</organism>
<keyword evidence="2" id="KW-1185">Reference proteome</keyword>
<name>A0A9W6XWD6_9STRA</name>
<proteinExistence type="predicted"/>
<evidence type="ECO:0000313" key="2">
    <source>
        <dbReference type="Proteomes" id="UP001165121"/>
    </source>
</evidence>
<accession>A0A9W6XWD6</accession>
<dbReference type="EMBL" id="BSXT01002090">
    <property type="protein sequence ID" value="GMF47133.1"/>
    <property type="molecule type" value="Genomic_DNA"/>
</dbReference>
<dbReference type="Proteomes" id="UP001165121">
    <property type="component" value="Unassembled WGS sequence"/>
</dbReference>
<comment type="caution">
    <text evidence="1">The sequence shown here is derived from an EMBL/GenBank/DDBJ whole genome shotgun (WGS) entry which is preliminary data.</text>
</comment>
<dbReference type="AlphaFoldDB" id="A0A9W6XWD6"/>
<protein>
    <submittedName>
        <fullName evidence="1">Unnamed protein product</fullName>
    </submittedName>
</protein>
<sequence>MSLVDDGDLLMEPAPGSYGTWPFNIMRPSSTASWHISHEDVRTRHISQAEYMIGYYHQLHVNMVPSSFNAVWTAVAVPHGQPASEAVQRLATDLVVSGTPSVSTVDLSTR</sequence>